<dbReference type="Pfam" id="PF00067">
    <property type="entry name" value="p450"/>
    <property type="match status" value="2"/>
</dbReference>
<dbReference type="EMBL" id="CAJPIZ010007761">
    <property type="protein sequence ID" value="CAG2110570.1"/>
    <property type="molecule type" value="Genomic_DNA"/>
</dbReference>
<keyword evidence="6" id="KW-0560">Oxidoreductase</keyword>
<dbReference type="EMBL" id="OC862336">
    <property type="protein sequence ID" value="CAD7630140.1"/>
    <property type="molecule type" value="Genomic_DNA"/>
</dbReference>
<organism evidence="7">
    <name type="scientific">Medioppia subpectinata</name>
    <dbReference type="NCBI Taxonomy" id="1979941"/>
    <lineage>
        <taxon>Eukaryota</taxon>
        <taxon>Metazoa</taxon>
        <taxon>Ecdysozoa</taxon>
        <taxon>Arthropoda</taxon>
        <taxon>Chelicerata</taxon>
        <taxon>Arachnida</taxon>
        <taxon>Acari</taxon>
        <taxon>Acariformes</taxon>
        <taxon>Sarcoptiformes</taxon>
        <taxon>Oribatida</taxon>
        <taxon>Brachypylina</taxon>
        <taxon>Oppioidea</taxon>
        <taxon>Oppiidae</taxon>
        <taxon>Medioppia</taxon>
    </lineage>
</organism>
<evidence type="ECO:0000256" key="5">
    <source>
        <dbReference type="PIRSR" id="PIRSR602401-1"/>
    </source>
</evidence>
<evidence type="ECO:0000256" key="4">
    <source>
        <dbReference type="ARBA" id="ARBA00023033"/>
    </source>
</evidence>
<dbReference type="PRINTS" id="PR00463">
    <property type="entry name" value="EP450I"/>
</dbReference>
<keyword evidence="4 6" id="KW-0503">Monooxygenase</keyword>
<dbReference type="GO" id="GO:0020037">
    <property type="term" value="F:heme binding"/>
    <property type="evidence" value="ECO:0007669"/>
    <property type="project" value="InterPro"/>
</dbReference>
<keyword evidence="3 5" id="KW-0408">Iron</keyword>
<keyword evidence="5 6" id="KW-0349">Heme</keyword>
<comment type="similarity">
    <text evidence="1 6">Belongs to the cytochrome P450 family.</text>
</comment>
<dbReference type="InterPro" id="IPR002401">
    <property type="entry name" value="Cyt_P450_E_grp-I"/>
</dbReference>
<accession>A0A7R9KVN7</accession>
<dbReference type="PANTHER" id="PTHR24300:SF397">
    <property type="entry name" value="CYTOCHROME P450 2U1"/>
    <property type="match status" value="1"/>
</dbReference>
<evidence type="ECO:0000313" key="7">
    <source>
        <dbReference type="EMBL" id="CAD7630140.1"/>
    </source>
</evidence>
<proteinExistence type="inferred from homology"/>
<dbReference type="AlphaFoldDB" id="A0A7R9KVN7"/>
<evidence type="ECO:0000256" key="2">
    <source>
        <dbReference type="ARBA" id="ARBA00022723"/>
    </source>
</evidence>
<keyword evidence="8" id="KW-1185">Reference proteome</keyword>
<feature type="binding site" description="axial binding residue" evidence="5">
    <location>
        <position position="416"/>
    </location>
    <ligand>
        <name>heme</name>
        <dbReference type="ChEBI" id="CHEBI:30413"/>
    </ligand>
    <ligandPart>
        <name>Fe</name>
        <dbReference type="ChEBI" id="CHEBI:18248"/>
    </ligandPart>
</feature>
<dbReference type="InterPro" id="IPR050182">
    <property type="entry name" value="Cytochrome_P450_fam2"/>
</dbReference>
<evidence type="ECO:0000256" key="3">
    <source>
        <dbReference type="ARBA" id="ARBA00023004"/>
    </source>
</evidence>
<name>A0A7R9KVN7_9ACAR</name>
<evidence type="ECO:0000313" key="8">
    <source>
        <dbReference type="Proteomes" id="UP000759131"/>
    </source>
</evidence>
<dbReference type="InterPro" id="IPR001128">
    <property type="entry name" value="Cyt_P450"/>
</dbReference>
<evidence type="ECO:0000256" key="6">
    <source>
        <dbReference type="RuleBase" id="RU000461"/>
    </source>
</evidence>
<dbReference type="InterPro" id="IPR017972">
    <property type="entry name" value="Cyt_P450_CS"/>
</dbReference>
<dbReference type="Gene3D" id="1.10.630.10">
    <property type="entry name" value="Cytochrome P450"/>
    <property type="match status" value="2"/>
</dbReference>
<dbReference type="GO" id="GO:0016705">
    <property type="term" value="F:oxidoreductase activity, acting on paired donors, with incorporation or reduction of molecular oxygen"/>
    <property type="evidence" value="ECO:0007669"/>
    <property type="project" value="InterPro"/>
</dbReference>
<dbReference type="OrthoDB" id="6511124at2759"/>
<sequence length="456" mass="52965">MNYRNLDVQKVNFYVNLRNYPPGPTPLPLIGNILLFRNIKRHLNEELRQLYEIYGPVVTVWVGPKPVVFVGNPAVVKEAFSRPQFMGRMDTMLNGVQVWWAWLDWGWTPHKRQRLASDCPLVKPSQRVLGPKAFVCRQGSGLTPVWVPKPLCAVRAQGLLLRTLKSLTHLQIYMSRAIHSIQMWGKDRRDRAARIFNNREHRNVAFNSHQLSWENYLLNVLKTHEMTYDENNCRDVCDMFIGAKRKAEAECRPGVEWLTDDNITATFIDLFVDYCPPQLCCMRCEVTDHNKQRMKLLTEQKLRAEIDEVLGDRVATMRDKPRMHCVQAFIAEALRYRTAVPIGSPRVTLSDTTIAGKYPIPAQTMVLQHTYNMFINSKYWPRSSIFHPGRFLDKHGRFVTLRSTSFMPFGAGRRVCLGEVMATNIVFIFVIRFLQLTRDHPIRLTHKYRTAHTLEP</sequence>
<dbReference type="GO" id="GO:0004497">
    <property type="term" value="F:monooxygenase activity"/>
    <property type="evidence" value="ECO:0007669"/>
    <property type="project" value="UniProtKB-KW"/>
</dbReference>
<evidence type="ECO:0008006" key="9">
    <source>
        <dbReference type="Google" id="ProtNLM"/>
    </source>
</evidence>
<dbReference type="Proteomes" id="UP000759131">
    <property type="component" value="Unassembled WGS sequence"/>
</dbReference>
<dbReference type="PANTHER" id="PTHR24300">
    <property type="entry name" value="CYTOCHROME P450 508A4-RELATED"/>
    <property type="match status" value="1"/>
</dbReference>
<gene>
    <name evidence="7" type="ORF">OSB1V03_LOCUS10553</name>
</gene>
<keyword evidence="2 5" id="KW-0479">Metal-binding</keyword>
<reference evidence="7" key="1">
    <citation type="submission" date="2020-11" db="EMBL/GenBank/DDBJ databases">
        <authorList>
            <person name="Tran Van P."/>
        </authorList>
    </citation>
    <scope>NUCLEOTIDE SEQUENCE</scope>
</reference>
<comment type="cofactor">
    <cofactor evidence="5">
        <name>heme</name>
        <dbReference type="ChEBI" id="CHEBI:30413"/>
    </cofactor>
</comment>
<dbReference type="PROSITE" id="PS00086">
    <property type="entry name" value="CYTOCHROME_P450"/>
    <property type="match status" value="1"/>
</dbReference>
<dbReference type="GO" id="GO:0005506">
    <property type="term" value="F:iron ion binding"/>
    <property type="evidence" value="ECO:0007669"/>
    <property type="project" value="InterPro"/>
</dbReference>
<feature type="non-terminal residue" evidence="7">
    <location>
        <position position="1"/>
    </location>
</feature>
<protein>
    <recommendedName>
        <fullName evidence="9">Cytochrome P450</fullName>
    </recommendedName>
</protein>
<dbReference type="SUPFAM" id="SSF48264">
    <property type="entry name" value="Cytochrome P450"/>
    <property type="match status" value="1"/>
</dbReference>
<evidence type="ECO:0000256" key="1">
    <source>
        <dbReference type="ARBA" id="ARBA00010617"/>
    </source>
</evidence>
<dbReference type="InterPro" id="IPR036396">
    <property type="entry name" value="Cyt_P450_sf"/>
</dbReference>